<evidence type="ECO:0000313" key="2">
    <source>
        <dbReference type="EMBL" id="XBX81984.1"/>
    </source>
</evidence>
<organism evidence="2">
    <name type="scientific">Agromyces sp. G08B096</name>
    <dbReference type="NCBI Taxonomy" id="3156399"/>
    <lineage>
        <taxon>Bacteria</taxon>
        <taxon>Bacillati</taxon>
        <taxon>Actinomycetota</taxon>
        <taxon>Actinomycetes</taxon>
        <taxon>Micrococcales</taxon>
        <taxon>Microbacteriaceae</taxon>
        <taxon>Agromyces</taxon>
    </lineage>
</organism>
<dbReference type="RefSeq" id="WP_350348005.1">
    <property type="nucleotide sequence ID" value="NZ_CP158374.1"/>
</dbReference>
<name>A0AAU7W5I0_9MICO</name>
<feature type="region of interest" description="Disordered" evidence="1">
    <location>
        <begin position="71"/>
        <end position="95"/>
    </location>
</feature>
<dbReference type="AlphaFoldDB" id="A0AAU7W5I0"/>
<proteinExistence type="predicted"/>
<sequence length="95" mass="10180">MEYLGAARRFIRAAGRRVAEADEYELRALADLRAVLDEALQAGVDGQRATGRSWAAIGAALGTSKQAAYERFGPKRESAAAPRVDPSLPPPLDLD</sequence>
<gene>
    <name evidence="2" type="ORF">ABIQ69_15405</name>
</gene>
<dbReference type="EMBL" id="CP158374">
    <property type="protein sequence ID" value="XBX81984.1"/>
    <property type="molecule type" value="Genomic_DNA"/>
</dbReference>
<evidence type="ECO:0000256" key="1">
    <source>
        <dbReference type="SAM" id="MobiDB-lite"/>
    </source>
</evidence>
<accession>A0AAU7W5I0</accession>
<reference evidence="2" key="1">
    <citation type="submission" date="2024-05" db="EMBL/GenBank/DDBJ databases">
        <authorList>
            <person name="Yu L."/>
        </authorList>
    </citation>
    <scope>NUCLEOTIDE SEQUENCE</scope>
    <source>
        <strain evidence="2">G08B096</strain>
    </source>
</reference>
<protein>
    <submittedName>
        <fullName evidence="2">Uncharacterized protein</fullName>
    </submittedName>
</protein>